<dbReference type="EMBL" id="CCEJ010000013">
    <property type="protein sequence ID" value="CDR35105.1"/>
    <property type="molecule type" value="Genomic_DNA"/>
</dbReference>
<keyword evidence="14" id="KW-1185">Reference proteome</keyword>
<keyword evidence="6 11" id="KW-0067">ATP-binding</keyword>
<comment type="caution">
    <text evidence="13">The sequence shown here is derived from an EMBL/GenBank/DDBJ whole genome shotgun (WGS) entry which is preliminary data.</text>
</comment>
<evidence type="ECO:0000256" key="3">
    <source>
        <dbReference type="ARBA" id="ARBA00022490"/>
    </source>
</evidence>
<evidence type="ECO:0000313" key="14">
    <source>
        <dbReference type="Proteomes" id="UP000031552"/>
    </source>
</evidence>
<sequence length="1013" mass="116182">MITFQELIQRLNNFWIKKGVAIQQGYDLEVGAGTFNPATFLRCLGPEPYSAAYVEPSRRPTDGRYGTNPNRVQHYFQYQVMMKPSPQNLQELYLQSLEAIGFDLKEHDIRFVHDDWESPTLGASGLGWEVWMDGMEVTQFTYFQNCGGLSLKPVTGEITYGLERLALYIQKVDSIFDIKWNDTLTYGDIYFRNEVEWTTYNFEASSNEMWFKHFEDYEKESKNCLKHGLVIPAYDFVMKASHAFNMLDARGVISVTERTGYIARVRSLACEVAKAYVKSREEQGFPLIKNGVEPPIERTTFQDLDDELIEAKPTKKEDFLLEIGSEELPASFVTTGCINLERLIRNLLTKESIPFDEIEMYGTPRRITAVVKGLAMAKPSQEEERRGPAVEVAFNEKGQLTPAGLGFFRSIKKEPAHLSDIKEGKEKDLSIREQSGKDYLFANLKTEGRSTALILFEHLPDLILNVDFPKKMRWSDLDIAYARPLRWIVALFGKHVIPFQIGNITASRNSFGHSQLCPWDFALLKAQDYFHLLKNHKVIPDITERKSVIEKKLDELEKSHTCQILAREKVLEEVANLTEWPELIVGSFDANFLKVPKEVLISEMVEHQKYFPMEKPDGTLKNQFVITANTKPSPKIKEGNERALSPRLADGLALYDLDVKVSLDSFIEKLKSITFQKDLGTVYDKTERLIKHGKLLQKLLKISTPEKIERAATLSKCDIPSKMIYEFPELQGYMGRYYALAHKEDPEVADSIEEHWRPRGEGGELPKTETGILLSLAEKFDNLVGFSLIGIKATSSSDPYALRRQAFGIIKIIIDNQFNLPLKTVLEGIMKHFPQSIYKGKEESLKELEEFFVARVKTVFLDYDVSKDEVEASLSGGIDDIFDTFCKVKALHSFRAQEDKFTKLYEVYRRAKGQIGKENFQNFSESLLVEHAEKELHHHLALSEKPFTEALERHAYDQAYLLISDIQPHLAKLFDEVKILSDDSKIRANRIALLKRVFDRFFLLLDFGKIRVE</sequence>
<dbReference type="eggNOG" id="COG0751">
    <property type="taxonomic scope" value="Bacteria"/>
</dbReference>
<evidence type="ECO:0000313" key="13">
    <source>
        <dbReference type="EMBL" id="CDR35105.1"/>
    </source>
</evidence>
<evidence type="ECO:0000256" key="10">
    <source>
        <dbReference type="HAMAP-Rule" id="MF_00254"/>
    </source>
</evidence>
<dbReference type="InterPro" id="IPR008909">
    <property type="entry name" value="DALR_anticod-bd"/>
</dbReference>
<gene>
    <name evidence="13" type="primary">glyQS</name>
    <name evidence="10" type="synonym">glyQ</name>
    <name evidence="11" type="synonym">glyS</name>
    <name evidence="13" type="ORF">CSEC_2299</name>
</gene>
<comment type="subcellular location">
    <subcellularLocation>
        <location evidence="1 11">Cytoplasm</location>
    </subcellularLocation>
</comment>
<evidence type="ECO:0000256" key="11">
    <source>
        <dbReference type="HAMAP-Rule" id="MF_00255"/>
    </source>
</evidence>
<dbReference type="Pfam" id="PF02092">
    <property type="entry name" value="tRNA_synt_2f"/>
    <property type="match status" value="1"/>
</dbReference>
<dbReference type="OrthoDB" id="9775440at2"/>
<dbReference type="FunFam" id="3.30.930.10:FF:000006">
    <property type="entry name" value="Glycine--tRNA ligase alpha subunit"/>
    <property type="match status" value="1"/>
</dbReference>
<dbReference type="GO" id="GO:0006420">
    <property type="term" value="P:arginyl-tRNA aminoacylation"/>
    <property type="evidence" value="ECO:0007669"/>
    <property type="project" value="InterPro"/>
</dbReference>
<evidence type="ECO:0000256" key="8">
    <source>
        <dbReference type="ARBA" id="ARBA00023146"/>
    </source>
</evidence>
<keyword evidence="3 11" id="KW-0963">Cytoplasm</keyword>
<dbReference type="NCBIfam" id="TIGR00388">
    <property type="entry name" value="glyQ"/>
    <property type="match status" value="1"/>
</dbReference>
<reference evidence="13" key="1">
    <citation type="submission" date="2013-12" db="EMBL/GenBank/DDBJ databases">
        <authorList>
            <person name="Linke B."/>
        </authorList>
    </citation>
    <scope>NUCLEOTIDE SEQUENCE [LARGE SCALE GENOMIC DNA]</scope>
    <source>
        <strain evidence="13">CRIB-18</strain>
    </source>
</reference>
<proteinExistence type="inferred from homology"/>
<keyword evidence="4 11" id="KW-0436">Ligase</keyword>
<dbReference type="Pfam" id="PF02091">
    <property type="entry name" value="tRNA-synt_2e"/>
    <property type="match status" value="1"/>
</dbReference>
<dbReference type="AlphaFoldDB" id="A0A090D305"/>
<dbReference type="InterPro" id="IPR006194">
    <property type="entry name" value="Gly-tRNA-synth_heterodimer"/>
</dbReference>
<dbReference type="Pfam" id="PF05746">
    <property type="entry name" value="DALR_1"/>
    <property type="match status" value="1"/>
</dbReference>
<dbReference type="PRINTS" id="PR01044">
    <property type="entry name" value="TRNASYNTHGA"/>
</dbReference>
<dbReference type="HAMAP" id="MF_00254">
    <property type="entry name" value="Gly_tRNA_synth_alpha"/>
    <property type="match status" value="1"/>
</dbReference>
<dbReference type="SUPFAM" id="SSF55681">
    <property type="entry name" value="Class II aaRS and biotin synthetases"/>
    <property type="match status" value="1"/>
</dbReference>
<evidence type="ECO:0000256" key="6">
    <source>
        <dbReference type="ARBA" id="ARBA00022840"/>
    </source>
</evidence>
<evidence type="ECO:0000256" key="2">
    <source>
        <dbReference type="ARBA" id="ARBA00008226"/>
    </source>
</evidence>
<comment type="catalytic activity">
    <reaction evidence="9 11">
        <text>tRNA(Gly) + glycine + ATP = glycyl-tRNA(Gly) + AMP + diphosphate</text>
        <dbReference type="Rhea" id="RHEA:16013"/>
        <dbReference type="Rhea" id="RHEA-COMP:9664"/>
        <dbReference type="Rhea" id="RHEA-COMP:9683"/>
        <dbReference type="ChEBI" id="CHEBI:30616"/>
        <dbReference type="ChEBI" id="CHEBI:33019"/>
        <dbReference type="ChEBI" id="CHEBI:57305"/>
        <dbReference type="ChEBI" id="CHEBI:78442"/>
        <dbReference type="ChEBI" id="CHEBI:78522"/>
        <dbReference type="ChEBI" id="CHEBI:456215"/>
        <dbReference type="EC" id="6.1.1.14"/>
    </reaction>
</comment>
<keyword evidence="5 11" id="KW-0547">Nucleotide-binding</keyword>
<dbReference type="NCBIfam" id="TIGR00211">
    <property type="entry name" value="glyS"/>
    <property type="match status" value="1"/>
</dbReference>
<reference evidence="13" key="2">
    <citation type="submission" date="2014-09" db="EMBL/GenBank/DDBJ databases">
        <title>Criblamydia sequanensis harbors a mega-plasmid encoding arsenite resistance.</title>
        <authorList>
            <person name="Bertelli C."/>
            <person name="Goesmann A."/>
            <person name="Greub G."/>
        </authorList>
    </citation>
    <scope>NUCLEOTIDE SEQUENCE [LARGE SCALE GENOMIC DNA]</scope>
    <source>
        <strain evidence="13">CRIB-18</strain>
    </source>
</reference>
<dbReference type="GO" id="GO:0006426">
    <property type="term" value="P:glycyl-tRNA aminoacylation"/>
    <property type="evidence" value="ECO:0007669"/>
    <property type="project" value="UniProtKB-UniRule"/>
</dbReference>
<dbReference type="NCBIfam" id="NF006827">
    <property type="entry name" value="PRK09348.1"/>
    <property type="match status" value="1"/>
</dbReference>
<dbReference type="InterPro" id="IPR015944">
    <property type="entry name" value="Gly-tRNA-synth_bsu"/>
</dbReference>
<evidence type="ECO:0000256" key="1">
    <source>
        <dbReference type="ARBA" id="ARBA00004496"/>
    </source>
</evidence>
<comment type="subunit">
    <text evidence="11">Tetramer of two alpha and two beta subunits.</text>
</comment>
<dbReference type="GO" id="GO:0005524">
    <property type="term" value="F:ATP binding"/>
    <property type="evidence" value="ECO:0007669"/>
    <property type="project" value="UniProtKB-UniRule"/>
</dbReference>
<dbReference type="PANTHER" id="PTHR30075">
    <property type="entry name" value="GLYCYL-TRNA SYNTHETASE"/>
    <property type="match status" value="1"/>
</dbReference>
<dbReference type="InterPro" id="IPR002310">
    <property type="entry name" value="Gly-tRNA_ligase_asu"/>
</dbReference>
<comment type="similarity">
    <text evidence="2 11">Belongs to the class-II aminoacyl-tRNA synthetase family.</text>
</comment>
<dbReference type="InterPro" id="IPR045864">
    <property type="entry name" value="aa-tRNA-synth_II/BPL/LPL"/>
</dbReference>
<feature type="domain" description="DALR anticodon binding" evidence="12">
    <location>
        <begin position="923"/>
        <end position="997"/>
    </location>
</feature>
<evidence type="ECO:0000256" key="5">
    <source>
        <dbReference type="ARBA" id="ARBA00022741"/>
    </source>
</evidence>
<organism evidence="13 14">
    <name type="scientific">Candidatus Criblamydia sequanensis CRIB-18</name>
    <dbReference type="NCBI Taxonomy" id="1437425"/>
    <lineage>
        <taxon>Bacteria</taxon>
        <taxon>Pseudomonadati</taxon>
        <taxon>Chlamydiota</taxon>
        <taxon>Chlamydiia</taxon>
        <taxon>Parachlamydiales</taxon>
        <taxon>Candidatus Criblamydiaceae</taxon>
        <taxon>Candidatus Criblamydia</taxon>
    </lineage>
</organism>
<dbReference type="RefSeq" id="WP_041018656.1">
    <property type="nucleotide sequence ID" value="NZ_CCEJ010000013.1"/>
</dbReference>
<dbReference type="PROSITE" id="PS50861">
    <property type="entry name" value="AA_TRNA_LIGASE_II_GLYAB"/>
    <property type="match status" value="2"/>
</dbReference>
<name>A0A090D305_9BACT</name>
<evidence type="ECO:0000256" key="4">
    <source>
        <dbReference type="ARBA" id="ARBA00022598"/>
    </source>
</evidence>
<dbReference type="CDD" id="cd00733">
    <property type="entry name" value="GlyRS_alpha_core"/>
    <property type="match status" value="1"/>
</dbReference>
<keyword evidence="8 11" id="KW-0030">Aminoacyl-tRNA synthetase</keyword>
<keyword evidence="7 11" id="KW-0648">Protein biosynthesis</keyword>
<dbReference type="GO" id="GO:0004814">
    <property type="term" value="F:arginine-tRNA ligase activity"/>
    <property type="evidence" value="ECO:0007669"/>
    <property type="project" value="InterPro"/>
</dbReference>
<evidence type="ECO:0000259" key="12">
    <source>
        <dbReference type="Pfam" id="PF05746"/>
    </source>
</evidence>
<dbReference type="GO" id="GO:0005829">
    <property type="term" value="C:cytosol"/>
    <property type="evidence" value="ECO:0007669"/>
    <property type="project" value="TreeGrafter"/>
</dbReference>
<dbReference type="PANTHER" id="PTHR30075:SF2">
    <property type="entry name" value="GLYCINE--TRNA LIGASE, CHLOROPLASTIC_MITOCHONDRIAL 2"/>
    <property type="match status" value="1"/>
</dbReference>
<dbReference type="HAMAP" id="MF_00255">
    <property type="entry name" value="Gly_tRNA_synth_beta"/>
    <property type="match status" value="1"/>
</dbReference>
<protein>
    <recommendedName>
        <fullName evidence="10 11">Multifunctional fusion protein</fullName>
    </recommendedName>
    <domain>
        <recommendedName>
            <fullName evidence="11">Glycine--tRNA ligase beta subunit</fullName>
            <ecNumber evidence="11">6.1.1.14</ecNumber>
        </recommendedName>
        <alternativeName>
            <fullName evidence="11">Glycyl-tRNA synthetase beta subunit</fullName>
            <shortName evidence="11">GlyRS</shortName>
        </alternativeName>
    </domain>
    <domain>
        <recommendedName>
            <fullName evidence="10">Glycine--tRNA ligase alpha subunit</fullName>
        </recommendedName>
        <alternativeName>
            <fullName evidence="10">Glycyl-tRNA synthetase alpha subunit</fullName>
        </alternativeName>
    </domain>
</protein>
<dbReference type="SUPFAM" id="SSF109604">
    <property type="entry name" value="HD-domain/PDEase-like"/>
    <property type="match status" value="1"/>
</dbReference>
<dbReference type="Proteomes" id="UP000031552">
    <property type="component" value="Unassembled WGS sequence"/>
</dbReference>
<dbReference type="GO" id="GO:0004820">
    <property type="term" value="F:glycine-tRNA ligase activity"/>
    <property type="evidence" value="ECO:0007669"/>
    <property type="project" value="UniProtKB-UniRule"/>
</dbReference>
<dbReference type="NCBIfam" id="NF011499">
    <property type="entry name" value="PRK14908.1"/>
    <property type="match status" value="1"/>
</dbReference>
<accession>A0A090D305</accession>
<evidence type="ECO:0000256" key="7">
    <source>
        <dbReference type="ARBA" id="ARBA00022917"/>
    </source>
</evidence>
<evidence type="ECO:0000256" key="9">
    <source>
        <dbReference type="ARBA" id="ARBA00047937"/>
    </source>
</evidence>
<dbReference type="eggNOG" id="COG0752">
    <property type="taxonomic scope" value="Bacteria"/>
</dbReference>
<dbReference type="EC" id="6.1.1.14" evidence="11"/>
<dbReference type="Gene3D" id="1.20.58.180">
    <property type="entry name" value="Class II aaRS and biotin synthetases, domain 2"/>
    <property type="match status" value="1"/>
</dbReference>
<dbReference type="STRING" id="1437425.CSEC_2299"/>
<dbReference type="Gene3D" id="3.30.930.10">
    <property type="entry name" value="Bira Bifunctional Protein, Domain 2"/>
    <property type="match status" value="1"/>
</dbReference>